<dbReference type="EMBL" id="SDMP01000009">
    <property type="protein sequence ID" value="RYR38135.1"/>
    <property type="molecule type" value="Genomic_DNA"/>
</dbReference>
<keyword evidence="1" id="KW-0539">Nucleus</keyword>
<keyword evidence="1" id="KW-0862">Zinc</keyword>
<comment type="caution">
    <text evidence="2">The sequence shown here is derived from an EMBL/GenBank/DDBJ whole genome shotgun (WGS) entry which is preliminary data.</text>
</comment>
<sequence length="146" mass="17294">MLGDYKIDEFEACWASMVNSFRVKDMEWVETTYGIKDMWATTHMRGKFFAGLRTTSRCEALHLQVARFVKFGYSIKESLHHFRQWTDLLQNNEVGTDYYTSYGFPIIQTQVQALEQSELPESLLLKRWTMKEREVHVRLEQRGSLV</sequence>
<evidence type="ECO:0000313" key="2">
    <source>
        <dbReference type="EMBL" id="RYR38135.1"/>
    </source>
</evidence>
<dbReference type="GO" id="GO:0008270">
    <property type="term" value="F:zinc ion binding"/>
    <property type="evidence" value="ECO:0007669"/>
    <property type="project" value="UniProtKB-UniRule"/>
</dbReference>
<evidence type="ECO:0000256" key="1">
    <source>
        <dbReference type="RuleBase" id="RU367018"/>
    </source>
</evidence>
<gene>
    <name evidence="2" type="ORF">Ahy_A09g043087</name>
</gene>
<reference evidence="2 3" key="1">
    <citation type="submission" date="2019-01" db="EMBL/GenBank/DDBJ databases">
        <title>Sequencing of cultivated peanut Arachis hypogaea provides insights into genome evolution and oil improvement.</title>
        <authorList>
            <person name="Chen X."/>
        </authorList>
    </citation>
    <scope>NUCLEOTIDE SEQUENCE [LARGE SCALE GENOMIC DNA]</scope>
    <source>
        <strain evidence="3">cv. Fuhuasheng</strain>
        <tissue evidence="2">Leaves</tissue>
    </source>
</reference>
<accession>A0A445BHI1</accession>
<organism evidence="2 3">
    <name type="scientific">Arachis hypogaea</name>
    <name type="common">Peanut</name>
    <dbReference type="NCBI Taxonomy" id="3818"/>
    <lineage>
        <taxon>Eukaryota</taxon>
        <taxon>Viridiplantae</taxon>
        <taxon>Streptophyta</taxon>
        <taxon>Embryophyta</taxon>
        <taxon>Tracheophyta</taxon>
        <taxon>Spermatophyta</taxon>
        <taxon>Magnoliopsida</taxon>
        <taxon>eudicotyledons</taxon>
        <taxon>Gunneridae</taxon>
        <taxon>Pentapetalae</taxon>
        <taxon>rosids</taxon>
        <taxon>fabids</taxon>
        <taxon>Fabales</taxon>
        <taxon>Fabaceae</taxon>
        <taxon>Papilionoideae</taxon>
        <taxon>50 kb inversion clade</taxon>
        <taxon>dalbergioids sensu lato</taxon>
        <taxon>Dalbergieae</taxon>
        <taxon>Pterocarpus clade</taxon>
        <taxon>Arachis</taxon>
    </lineage>
</organism>
<dbReference type="GO" id="GO:0006355">
    <property type="term" value="P:regulation of DNA-templated transcription"/>
    <property type="evidence" value="ECO:0007669"/>
    <property type="project" value="UniProtKB-UniRule"/>
</dbReference>
<protein>
    <recommendedName>
        <fullName evidence="1">Protein FAR1-RELATED SEQUENCE</fullName>
    </recommendedName>
</protein>
<keyword evidence="3" id="KW-1185">Reference proteome</keyword>
<dbReference type="PANTHER" id="PTHR31669">
    <property type="entry name" value="PROTEIN FAR1-RELATED SEQUENCE 10-RELATED"/>
    <property type="match status" value="1"/>
</dbReference>
<dbReference type="PANTHER" id="PTHR31669:SF292">
    <property type="entry name" value="OS02G0262500 PROTEIN"/>
    <property type="match status" value="1"/>
</dbReference>
<comment type="function">
    <text evidence="1">Putative transcription activator involved in regulating light control of development.</text>
</comment>
<dbReference type="AlphaFoldDB" id="A0A445BHI1"/>
<dbReference type="GO" id="GO:0005634">
    <property type="term" value="C:nucleus"/>
    <property type="evidence" value="ECO:0007669"/>
    <property type="project" value="UniProtKB-SubCell"/>
</dbReference>
<proteinExistence type="inferred from homology"/>
<keyword evidence="1" id="KW-0863">Zinc-finger</keyword>
<keyword evidence="1" id="KW-0479">Metal-binding</keyword>
<dbReference type="Proteomes" id="UP000289738">
    <property type="component" value="Chromosome A09"/>
</dbReference>
<comment type="similarity">
    <text evidence="1">Belongs to the FHY3/FAR1 family.</text>
</comment>
<name>A0A445BHI1_ARAHY</name>
<comment type="subcellular location">
    <subcellularLocation>
        <location evidence="1">Nucleus</location>
    </subcellularLocation>
</comment>
<evidence type="ECO:0000313" key="3">
    <source>
        <dbReference type="Proteomes" id="UP000289738"/>
    </source>
</evidence>
<dbReference type="InterPro" id="IPR031052">
    <property type="entry name" value="FHY3/FAR1"/>
</dbReference>